<reference evidence="3 4" key="1">
    <citation type="journal article" date="2023" name="Nat. Commun.">
        <title>Origin of minicircular mitochondrial genomes in red algae.</title>
        <authorList>
            <person name="Lee Y."/>
            <person name="Cho C.H."/>
            <person name="Lee Y.M."/>
            <person name="Park S.I."/>
            <person name="Yang J.H."/>
            <person name="West J.A."/>
            <person name="Bhattacharya D."/>
            <person name="Yoon H.S."/>
        </authorList>
    </citation>
    <scope>NUCLEOTIDE SEQUENCE [LARGE SCALE GENOMIC DNA]</scope>
    <source>
        <strain evidence="3 4">CCMP1338</strain>
        <tissue evidence="3">Whole cell</tissue>
    </source>
</reference>
<evidence type="ECO:0000313" key="3">
    <source>
        <dbReference type="EMBL" id="KAJ8903304.1"/>
    </source>
</evidence>
<name>A0AAV8UL69_9RHOD</name>
<keyword evidence="1" id="KW-1133">Transmembrane helix</keyword>
<keyword evidence="1" id="KW-0812">Transmembrane</keyword>
<evidence type="ECO:0000313" key="4">
    <source>
        <dbReference type="Proteomes" id="UP001157974"/>
    </source>
</evidence>
<dbReference type="Proteomes" id="UP001157974">
    <property type="component" value="Unassembled WGS sequence"/>
</dbReference>
<dbReference type="Pfam" id="PF07692">
    <property type="entry name" value="Fea1"/>
    <property type="match status" value="1"/>
</dbReference>
<gene>
    <name evidence="3" type="ORF">NDN08_004413</name>
</gene>
<dbReference type="EMBL" id="JAMWBK010000007">
    <property type="protein sequence ID" value="KAJ8903304.1"/>
    <property type="molecule type" value="Genomic_DNA"/>
</dbReference>
<sequence>MAVKWFSLLALALVASFAAAQDEGPFEDPDCALGDENTCPVYSTYQCTTDVRERGEIDLDVNDMAAFADSFEFGQAKSIFQQGKNSRTSSGGFRTLEGFSVQAEDKMSDWPDFQLFREYYNDNPAYARDYVLDALDASGEFGGADDWTRAEASVKGAQYMCLAMYVIHEMEDAVADCEAGDVTANDGGAKAWDETAAFYVGSLVANTGDDGVLQYGLALNRQLQFTGSADINGQVMDLLNEGKKLVDSPTRNCPELARIKNEIIDLLKVPLLQGLIRYAFLADENSGGTSSNLPKARGEGNAFARSILPWINGTDPNVGTKIDENFPPTGRAVKDGYNSVVESLESLYGKEYFQSISADDVGTLTAAGDVEDSGLSGGAIAGIVIGVIAGVALLILAALWFMKRRKSKSSYAKEANLSGDVANGATAGDGYVPPEMP</sequence>
<accession>A0AAV8UL69</accession>
<feature type="transmembrane region" description="Helical" evidence="1">
    <location>
        <begin position="379"/>
        <end position="401"/>
    </location>
</feature>
<protein>
    <submittedName>
        <fullName evidence="3">Uncharacterized protein</fullName>
    </submittedName>
</protein>
<evidence type="ECO:0000256" key="1">
    <source>
        <dbReference type="SAM" id="Phobius"/>
    </source>
</evidence>
<comment type="caution">
    <text evidence="3">The sequence shown here is derived from an EMBL/GenBank/DDBJ whole genome shotgun (WGS) entry which is preliminary data.</text>
</comment>
<keyword evidence="1" id="KW-0472">Membrane</keyword>
<dbReference type="CDD" id="cd12087">
    <property type="entry name" value="TM_EGFR-like"/>
    <property type="match status" value="1"/>
</dbReference>
<evidence type="ECO:0000256" key="2">
    <source>
        <dbReference type="SAM" id="SignalP"/>
    </source>
</evidence>
<dbReference type="AlphaFoldDB" id="A0AAV8UL69"/>
<dbReference type="PANTHER" id="PTHR16861">
    <property type="entry name" value="GLYCOPROTEIN 38"/>
    <property type="match status" value="1"/>
</dbReference>
<feature type="chain" id="PRO_5043989843" evidence="2">
    <location>
        <begin position="21"/>
        <end position="437"/>
    </location>
</feature>
<proteinExistence type="predicted"/>
<feature type="signal peptide" evidence="2">
    <location>
        <begin position="1"/>
        <end position="20"/>
    </location>
</feature>
<organism evidence="3 4">
    <name type="scientific">Rhodosorus marinus</name>
    <dbReference type="NCBI Taxonomy" id="101924"/>
    <lineage>
        <taxon>Eukaryota</taxon>
        <taxon>Rhodophyta</taxon>
        <taxon>Stylonematophyceae</taxon>
        <taxon>Stylonematales</taxon>
        <taxon>Stylonemataceae</taxon>
        <taxon>Rhodosorus</taxon>
    </lineage>
</organism>
<keyword evidence="4" id="KW-1185">Reference proteome</keyword>
<keyword evidence="2" id="KW-0732">Signal</keyword>
<dbReference type="InterPro" id="IPR011643">
    <property type="entry name" value="HCR1"/>
</dbReference>
<dbReference type="PANTHER" id="PTHR16861:SF4">
    <property type="entry name" value="SH3 DOMAIN PROTEIN (AFU_ORTHOLOGUE AFUA_1G13610)"/>
    <property type="match status" value="1"/>
</dbReference>